<dbReference type="PANTHER" id="PTHR30006:SF24">
    <property type="entry name" value="SLL0237 PROTEIN"/>
    <property type="match status" value="1"/>
</dbReference>
<gene>
    <name evidence="2" type="primary">futA1</name>
    <name evidence="2" type="ORF">V22_20450</name>
</gene>
<evidence type="ECO:0000313" key="3">
    <source>
        <dbReference type="Proteomes" id="UP000319976"/>
    </source>
</evidence>
<dbReference type="InterPro" id="IPR006059">
    <property type="entry name" value="SBP"/>
</dbReference>
<dbReference type="PANTHER" id="PTHR30006">
    <property type="entry name" value="THIAMINE-BINDING PERIPLASMIC PROTEIN-RELATED"/>
    <property type="match status" value="1"/>
</dbReference>
<evidence type="ECO:0000313" key="2">
    <source>
        <dbReference type="EMBL" id="QDT64802.1"/>
    </source>
</evidence>
<accession>A0A517T8U2</accession>
<keyword evidence="1" id="KW-0732">Signal</keyword>
<dbReference type="AlphaFoldDB" id="A0A517T8U2"/>
<dbReference type="OrthoDB" id="9791045at2"/>
<dbReference type="SUPFAM" id="SSF53850">
    <property type="entry name" value="Periplasmic binding protein-like II"/>
    <property type="match status" value="1"/>
</dbReference>
<protein>
    <submittedName>
        <fullName evidence="2">Iron uptake protein A1</fullName>
    </submittedName>
</protein>
<sequence length="338" mass="37977">MRGPQFFVVVLVVLASLSIFWLSPTDDQPDHLVVYCSHDAVYAAKVIEEFEEQAGITVDVKYDTEATKSLGLVNLLIEERDNPRCDVFWNNQLLGTVALEQDGILEPYQGAGYERIPAEYKSAEGNWCGFGARLRVYILNTDELGSEEVNVEELLGSRPEDFVFADPLFGTTLTHYSVLWDLWGADRLKAWQQSLLDRGATMAAGNSMCKNLVANGQAAFGWTDTDDYFVAVDEGKPVRYQPVIVEEEKTIAIPNTVAIIRGTQNRSAAEQFVDFLLSEVTELKLAQSKSRQIPLGPVDESQLPNEVRELVPLVKRGIELSRMYSAREECMRWLLESR</sequence>
<dbReference type="Proteomes" id="UP000319976">
    <property type="component" value="Chromosome"/>
</dbReference>
<dbReference type="KEGG" id="chya:V22_20450"/>
<name>A0A517T8U2_9PLAN</name>
<dbReference type="RefSeq" id="WP_145262260.1">
    <property type="nucleotide sequence ID" value="NZ_CP036316.1"/>
</dbReference>
<proteinExistence type="predicted"/>
<evidence type="ECO:0000256" key="1">
    <source>
        <dbReference type="ARBA" id="ARBA00022729"/>
    </source>
</evidence>
<keyword evidence="3" id="KW-1185">Reference proteome</keyword>
<dbReference type="PIRSF" id="PIRSF002825">
    <property type="entry name" value="CfbpA"/>
    <property type="match status" value="1"/>
</dbReference>
<dbReference type="EMBL" id="CP036316">
    <property type="protein sequence ID" value="QDT64802.1"/>
    <property type="molecule type" value="Genomic_DNA"/>
</dbReference>
<dbReference type="Gene3D" id="3.40.190.10">
    <property type="entry name" value="Periplasmic binding protein-like II"/>
    <property type="match status" value="2"/>
</dbReference>
<dbReference type="Pfam" id="PF13416">
    <property type="entry name" value="SBP_bac_8"/>
    <property type="match status" value="1"/>
</dbReference>
<reference evidence="2 3" key="1">
    <citation type="submission" date="2019-02" db="EMBL/GenBank/DDBJ databases">
        <title>Deep-cultivation of Planctomycetes and their phenomic and genomic characterization uncovers novel biology.</title>
        <authorList>
            <person name="Wiegand S."/>
            <person name="Jogler M."/>
            <person name="Boedeker C."/>
            <person name="Pinto D."/>
            <person name="Vollmers J."/>
            <person name="Rivas-Marin E."/>
            <person name="Kohn T."/>
            <person name="Peeters S.H."/>
            <person name="Heuer A."/>
            <person name="Rast P."/>
            <person name="Oberbeckmann S."/>
            <person name="Bunk B."/>
            <person name="Jeske O."/>
            <person name="Meyerdierks A."/>
            <person name="Storesund J.E."/>
            <person name="Kallscheuer N."/>
            <person name="Luecker S."/>
            <person name="Lage O.M."/>
            <person name="Pohl T."/>
            <person name="Merkel B.J."/>
            <person name="Hornburger P."/>
            <person name="Mueller R.-W."/>
            <person name="Bruemmer F."/>
            <person name="Labrenz M."/>
            <person name="Spormann A.M."/>
            <person name="Op den Camp H."/>
            <person name="Overmann J."/>
            <person name="Amann R."/>
            <person name="Jetten M.S.M."/>
            <person name="Mascher T."/>
            <person name="Medema M.H."/>
            <person name="Devos D.P."/>
            <person name="Kaster A.-K."/>
            <person name="Ovreas L."/>
            <person name="Rohde M."/>
            <person name="Galperin M.Y."/>
            <person name="Jogler C."/>
        </authorList>
    </citation>
    <scope>NUCLEOTIDE SEQUENCE [LARGE SCALE GENOMIC DNA]</scope>
    <source>
        <strain evidence="2 3">V22</strain>
    </source>
</reference>
<organism evidence="2 3">
    <name type="scientific">Calycomorphotria hydatis</name>
    <dbReference type="NCBI Taxonomy" id="2528027"/>
    <lineage>
        <taxon>Bacteria</taxon>
        <taxon>Pseudomonadati</taxon>
        <taxon>Planctomycetota</taxon>
        <taxon>Planctomycetia</taxon>
        <taxon>Planctomycetales</taxon>
        <taxon>Planctomycetaceae</taxon>
        <taxon>Calycomorphotria</taxon>
    </lineage>
</organism>
<dbReference type="InterPro" id="IPR026045">
    <property type="entry name" value="Ferric-bd"/>
</dbReference>